<accession>A0AAV4GUL2</accession>
<evidence type="ECO:0000313" key="2">
    <source>
        <dbReference type="Proteomes" id="UP000762676"/>
    </source>
</evidence>
<reference evidence="1 2" key="1">
    <citation type="journal article" date="2021" name="Elife">
        <title>Chloroplast acquisition without the gene transfer in kleptoplastic sea slugs, Plakobranchus ocellatus.</title>
        <authorList>
            <person name="Maeda T."/>
            <person name="Takahashi S."/>
            <person name="Yoshida T."/>
            <person name="Shimamura S."/>
            <person name="Takaki Y."/>
            <person name="Nagai Y."/>
            <person name="Toyoda A."/>
            <person name="Suzuki Y."/>
            <person name="Arimoto A."/>
            <person name="Ishii H."/>
            <person name="Satoh N."/>
            <person name="Nishiyama T."/>
            <person name="Hasebe M."/>
            <person name="Maruyama T."/>
            <person name="Minagawa J."/>
            <person name="Obokata J."/>
            <person name="Shigenobu S."/>
        </authorList>
    </citation>
    <scope>NUCLEOTIDE SEQUENCE [LARGE SCALE GENOMIC DNA]</scope>
</reference>
<organism evidence="1 2">
    <name type="scientific">Elysia marginata</name>
    <dbReference type="NCBI Taxonomy" id="1093978"/>
    <lineage>
        <taxon>Eukaryota</taxon>
        <taxon>Metazoa</taxon>
        <taxon>Spiralia</taxon>
        <taxon>Lophotrochozoa</taxon>
        <taxon>Mollusca</taxon>
        <taxon>Gastropoda</taxon>
        <taxon>Heterobranchia</taxon>
        <taxon>Euthyneura</taxon>
        <taxon>Panpulmonata</taxon>
        <taxon>Sacoglossa</taxon>
        <taxon>Placobranchoidea</taxon>
        <taxon>Plakobranchidae</taxon>
        <taxon>Elysia</taxon>
    </lineage>
</organism>
<dbReference type="EMBL" id="BMAT01005229">
    <property type="protein sequence ID" value="GFR89407.1"/>
    <property type="molecule type" value="Genomic_DNA"/>
</dbReference>
<gene>
    <name evidence="1" type="ORF">ElyMa_002542200</name>
</gene>
<dbReference type="Proteomes" id="UP000762676">
    <property type="component" value="Unassembled WGS sequence"/>
</dbReference>
<comment type="caution">
    <text evidence="1">The sequence shown here is derived from an EMBL/GenBank/DDBJ whole genome shotgun (WGS) entry which is preliminary data.</text>
</comment>
<sequence>MLSSSAARNDPYGVMAASGDSASGDGMLDGILAALESGIATTTSGTPVGGGSKALSRLARPGDACPECRCALQISGIEYECPACHEVFEAADIQDVLPNSTPEMPGSASLRGRLRIVGPEAGWFQPDMDRTNPGESSEQQKKLTYAELLCFNKEYESRGGNPFPKDVLRDVAENYNIIQRDAVKRSMMKRGILAALVFHACISRGFTRARAEAAEFAKLPNHGIARGDDFLRSIDEDRGLDIDMNKDRLRPHIITTFAHLDLAEQRHEPLREAVAAIVKIAKDKSIGFRSVMRSKVAATTAEVLRRKKMDITPLDISAKCRIRIHTIRRFLDELEAFHSHFEDTYRAYGLEASRIGADATSMV</sequence>
<protein>
    <submittedName>
        <fullName evidence="1">BA71V-C315R</fullName>
    </submittedName>
</protein>
<keyword evidence="2" id="KW-1185">Reference proteome</keyword>
<name>A0AAV4GUL2_9GAST</name>
<dbReference type="AlphaFoldDB" id="A0AAV4GUL2"/>
<proteinExistence type="predicted"/>
<evidence type="ECO:0000313" key="1">
    <source>
        <dbReference type="EMBL" id="GFR89407.1"/>
    </source>
</evidence>